<sequence length="149" mass="16847">MSSLRELLITILDDDPQAYQKVFSPNKAKPLTITKFDMGADKGQELDLPDDLELYRGLRAMTWYTVSHGKSDGEKRPKVLRIMKSKGLLKDEDADRPVVLIYQASFGENREGQAWFRVGVVVGSLGKFIVQCDFDGMSVDDLELLLNYD</sequence>
<gene>
    <name evidence="1" type="ORF">SCHPADRAFT_9849</name>
</gene>
<reference evidence="1 2" key="1">
    <citation type="submission" date="2015-04" db="EMBL/GenBank/DDBJ databases">
        <title>Complete genome sequence of Schizopora paradoxa KUC8140, a cosmopolitan wood degrader in East Asia.</title>
        <authorList>
            <consortium name="DOE Joint Genome Institute"/>
            <person name="Min B."/>
            <person name="Park H."/>
            <person name="Jang Y."/>
            <person name="Kim J.-J."/>
            <person name="Kim K.H."/>
            <person name="Pangilinan J."/>
            <person name="Lipzen A."/>
            <person name="Riley R."/>
            <person name="Grigoriev I.V."/>
            <person name="Spatafora J.W."/>
            <person name="Choi I.-G."/>
        </authorList>
    </citation>
    <scope>NUCLEOTIDE SEQUENCE [LARGE SCALE GENOMIC DNA]</scope>
    <source>
        <strain evidence="1 2">KUC8140</strain>
    </source>
</reference>
<protein>
    <submittedName>
        <fullName evidence="1">Uncharacterized protein</fullName>
    </submittedName>
</protein>
<evidence type="ECO:0000313" key="2">
    <source>
        <dbReference type="Proteomes" id="UP000053477"/>
    </source>
</evidence>
<dbReference type="EMBL" id="KQ085882">
    <property type="protein sequence ID" value="KLO20509.1"/>
    <property type="molecule type" value="Genomic_DNA"/>
</dbReference>
<evidence type="ECO:0000313" key="1">
    <source>
        <dbReference type="EMBL" id="KLO20509.1"/>
    </source>
</evidence>
<dbReference type="AlphaFoldDB" id="A0A0H2S9J1"/>
<proteinExistence type="predicted"/>
<accession>A0A0H2S9J1</accession>
<organism evidence="1 2">
    <name type="scientific">Schizopora paradoxa</name>
    <dbReference type="NCBI Taxonomy" id="27342"/>
    <lineage>
        <taxon>Eukaryota</taxon>
        <taxon>Fungi</taxon>
        <taxon>Dikarya</taxon>
        <taxon>Basidiomycota</taxon>
        <taxon>Agaricomycotina</taxon>
        <taxon>Agaricomycetes</taxon>
        <taxon>Hymenochaetales</taxon>
        <taxon>Schizoporaceae</taxon>
        <taxon>Schizopora</taxon>
    </lineage>
</organism>
<keyword evidence="2" id="KW-1185">Reference proteome</keyword>
<dbReference type="Proteomes" id="UP000053477">
    <property type="component" value="Unassembled WGS sequence"/>
</dbReference>
<name>A0A0H2S9J1_9AGAM</name>
<dbReference type="InParanoid" id="A0A0H2S9J1"/>